<gene>
    <name evidence="2" type="ORF">JKF63_03317</name>
</gene>
<accession>A0A836LH96</accession>
<dbReference type="Proteomes" id="UP000674318">
    <property type="component" value="Unassembled WGS sequence"/>
</dbReference>
<sequence>MPNVRVPPPPRRAPAVAPSTREAASDRFILTNVIVSLGGAALISKRLLQMKDSVGDVQVALATADESLKAISTNPAVRPPSLRYGSATGGDDLQSLAFASATLSRLIEEDKKQDAFYSSLRETALVRAEVQRALKDPTLQRYRQQVECQLAFSSTTAQLTPRLRRSGAPPKQHQVLLNPYSVVRRQLLDSVATAPPRGSDTSPSAKTPTASAERLQTSKPVAMKTAYHTSTSTATPSPPSGSHGRVNAYSPYSSLEGRPVPVYGGYNGSAVPQQPPWTSQPAAHGPYGQPSQMPRWNPR</sequence>
<feature type="compositionally biased region" description="Polar residues" evidence="1">
    <location>
        <begin position="199"/>
        <end position="219"/>
    </location>
</feature>
<feature type="region of interest" description="Disordered" evidence="1">
    <location>
        <begin position="192"/>
        <end position="299"/>
    </location>
</feature>
<dbReference type="EMBL" id="JAFJZO010000027">
    <property type="protein sequence ID" value="KAG5501488.1"/>
    <property type="molecule type" value="Genomic_DNA"/>
</dbReference>
<dbReference type="AlphaFoldDB" id="A0A836LH96"/>
<evidence type="ECO:0000256" key="1">
    <source>
        <dbReference type="SAM" id="MobiDB-lite"/>
    </source>
</evidence>
<evidence type="ECO:0000313" key="2">
    <source>
        <dbReference type="EMBL" id="KAG5501488.1"/>
    </source>
</evidence>
<keyword evidence="3" id="KW-1185">Reference proteome</keyword>
<feature type="compositionally biased region" description="Pro residues" evidence="1">
    <location>
        <begin position="1"/>
        <end position="12"/>
    </location>
</feature>
<dbReference type="RefSeq" id="XP_067756111.1">
    <property type="nucleotide sequence ID" value="XM_067899321.1"/>
</dbReference>
<dbReference type="KEGG" id="phet:94289398"/>
<feature type="compositionally biased region" description="Low complexity" evidence="1">
    <location>
        <begin position="225"/>
        <end position="244"/>
    </location>
</feature>
<proteinExistence type="predicted"/>
<organism evidence="2 3">
    <name type="scientific">Porcisia hertigi</name>
    <dbReference type="NCBI Taxonomy" id="2761500"/>
    <lineage>
        <taxon>Eukaryota</taxon>
        <taxon>Discoba</taxon>
        <taxon>Euglenozoa</taxon>
        <taxon>Kinetoplastea</taxon>
        <taxon>Metakinetoplastina</taxon>
        <taxon>Trypanosomatida</taxon>
        <taxon>Trypanosomatidae</taxon>
        <taxon>Leishmaniinae</taxon>
        <taxon>Porcisia</taxon>
    </lineage>
</organism>
<comment type="caution">
    <text evidence="2">The sequence shown here is derived from an EMBL/GenBank/DDBJ whole genome shotgun (WGS) entry which is preliminary data.</text>
</comment>
<protein>
    <submittedName>
        <fullName evidence="2">Uncharacterized protein</fullName>
    </submittedName>
</protein>
<feature type="compositionally biased region" description="Polar residues" evidence="1">
    <location>
        <begin position="289"/>
        <end position="299"/>
    </location>
</feature>
<reference evidence="2 3" key="1">
    <citation type="submission" date="2021-02" db="EMBL/GenBank/DDBJ databases">
        <title>Porcisia hertigi Genome sequencing and assembly.</title>
        <authorList>
            <person name="Almutairi H."/>
            <person name="Gatherer D."/>
        </authorList>
    </citation>
    <scope>NUCLEOTIDE SEQUENCE [LARGE SCALE GENOMIC DNA]</scope>
    <source>
        <strain evidence="2 3">C119</strain>
    </source>
</reference>
<name>A0A836LH96_9TRYP</name>
<dbReference type="GeneID" id="94289398"/>
<feature type="compositionally biased region" description="Polar residues" evidence="1">
    <location>
        <begin position="270"/>
        <end position="281"/>
    </location>
</feature>
<dbReference type="OrthoDB" id="273760at2759"/>
<evidence type="ECO:0000313" key="3">
    <source>
        <dbReference type="Proteomes" id="UP000674318"/>
    </source>
</evidence>
<feature type="region of interest" description="Disordered" evidence="1">
    <location>
        <begin position="1"/>
        <end position="20"/>
    </location>
</feature>